<dbReference type="Gene3D" id="1.10.220.150">
    <property type="entry name" value="Arf GTPase activating protein"/>
    <property type="match status" value="1"/>
</dbReference>
<dbReference type="RefSeq" id="XP_002287700.1">
    <property type="nucleotide sequence ID" value="XM_002287664.1"/>
</dbReference>
<protein>
    <submittedName>
        <fullName evidence="8">ArfGAP</fullName>
    </submittedName>
</protein>
<dbReference type="OMA" id="PKPNWAS"/>
<evidence type="ECO:0000313" key="9">
    <source>
        <dbReference type="Proteomes" id="UP000001449"/>
    </source>
</evidence>
<dbReference type="AlphaFoldDB" id="B8BTR3"/>
<dbReference type="Proteomes" id="UP000001449">
    <property type="component" value="Chromosome 2"/>
</dbReference>
<keyword evidence="4" id="KW-0862">Zinc</keyword>
<feature type="non-terminal residue" evidence="8">
    <location>
        <position position="1"/>
    </location>
</feature>
<dbReference type="SMART" id="SM00105">
    <property type="entry name" value="ArfGap"/>
    <property type="match status" value="1"/>
</dbReference>
<dbReference type="FunFam" id="1.10.220.150:FF:000009">
    <property type="entry name" value="stromal membrane-associated protein 1 isoform X1"/>
    <property type="match status" value="1"/>
</dbReference>
<evidence type="ECO:0000256" key="5">
    <source>
        <dbReference type="PROSITE-ProRule" id="PRU00288"/>
    </source>
</evidence>
<evidence type="ECO:0000256" key="3">
    <source>
        <dbReference type="ARBA" id="ARBA00022771"/>
    </source>
</evidence>
<dbReference type="CDD" id="cd08204">
    <property type="entry name" value="ArfGap"/>
    <property type="match status" value="1"/>
</dbReference>
<accession>B8BTR3</accession>
<dbReference type="InParanoid" id="B8BTR3"/>
<evidence type="ECO:0000256" key="2">
    <source>
        <dbReference type="ARBA" id="ARBA00022723"/>
    </source>
</evidence>
<dbReference type="InterPro" id="IPR001164">
    <property type="entry name" value="ArfGAP_dom"/>
</dbReference>
<evidence type="ECO:0000313" key="8">
    <source>
        <dbReference type="EMBL" id="EED95143.1"/>
    </source>
</evidence>
<evidence type="ECO:0000256" key="4">
    <source>
        <dbReference type="ARBA" id="ARBA00022833"/>
    </source>
</evidence>
<dbReference type="KEGG" id="tps:THAPSDRAFT_261261"/>
<keyword evidence="1" id="KW-0343">GTPase activation</keyword>
<evidence type="ECO:0000256" key="1">
    <source>
        <dbReference type="ARBA" id="ARBA00022468"/>
    </source>
</evidence>
<feature type="region of interest" description="Disordered" evidence="6">
    <location>
        <begin position="141"/>
        <end position="160"/>
    </location>
</feature>
<keyword evidence="9" id="KW-1185">Reference proteome</keyword>
<dbReference type="SUPFAM" id="SSF57863">
    <property type="entry name" value="ArfGap/RecO-like zinc finger"/>
    <property type="match status" value="1"/>
</dbReference>
<dbReference type="InterPro" id="IPR038508">
    <property type="entry name" value="ArfGAP_dom_sf"/>
</dbReference>
<evidence type="ECO:0000259" key="7">
    <source>
        <dbReference type="PROSITE" id="PS50115"/>
    </source>
</evidence>
<dbReference type="eggNOG" id="KOG0703">
    <property type="taxonomic scope" value="Eukaryota"/>
</dbReference>
<sequence>MSQADFKRRLKALMLRPENQVCSDCPERQPRWASLIVPPPGAPPGSLPMGAFCCLECSGSHRRLGVHISFVRSVNLDQWKEKEVLAMENGGNQKVNLIFEAHLNVAKPTNTATGPIRERFIRDKYERRKFYDPNAFALASEMESNNNNSGHGSSASEGDK</sequence>
<dbReference type="PaxDb" id="35128-Thaps261261"/>
<keyword evidence="3 5" id="KW-0863">Zinc-finger</keyword>
<dbReference type="InterPro" id="IPR037278">
    <property type="entry name" value="ARFGAP/RecO"/>
</dbReference>
<dbReference type="EMBL" id="CM000639">
    <property type="protein sequence ID" value="EED95143.1"/>
    <property type="molecule type" value="Genomic_DNA"/>
</dbReference>
<keyword evidence="2" id="KW-0479">Metal-binding</keyword>
<dbReference type="STRING" id="35128.B8BTR3"/>
<dbReference type="GO" id="GO:0008270">
    <property type="term" value="F:zinc ion binding"/>
    <property type="evidence" value="ECO:0007669"/>
    <property type="project" value="UniProtKB-KW"/>
</dbReference>
<dbReference type="Pfam" id="PF01412">
    <property type="entry name" value="ArfGap"/>
    <property type="match status" value="1"/>
</dbReference>
<dbReference type="PANTHER" id="PTHR45705">
    <property type="entry name" value="FI20236P1"/>
    <property type="match status" value="1"/>
</dbReference>
<organism evidence="8 9">
    <name type="scientific">Thalassiosira pseudonana</name>
    <name type="common">Marine diatom</name>
    <name type="synonym">Cyclotella nana</name>
    <dbReference type="NCBI Taxonomy" id="35128"/>
    <lineage>
        <taxon>Eukaryota</taxon>
        <taxon>Sar</taxon>
        <taxon>Stramenopiles</taxon>
        <taxon>Ochrophyta</taxon>
        <taxon>Bacillariophyta</taxon>
        <taxon>Coscinodiscophyceae</taxon>
        <taxon>Thalassiosirophycidae</taxon>
        <taxon>Thalassiosirales</taxon>
        <taxon>Thalassiosiraceae</taxon>
        <taxon>Thalassiosira</taxon>
    </lineage>
</organism>
<evidence type="ECO:0000256" key="6">
    <source>
        <dbReference type="SAM" id="MobiDB-lite"/>
    </source>
</evidence>
<dbReference type="PANTHER" id="PTHR45705:SF1">
    <property type="entry name" value="FI20236P1"/>
    <property type="match status" value="1"/>
</dbReference>
<dbReference type="PRINTS" id="PR00405">
    <property type="entry name" value="REVINTRACTNG"/>
</dbReference>
<dbReference type="PROSITE" id="PS50115">
    <property type="entry name" value="ARFGAP"/>
    <property type="match status" value="1"/>
</dbReference>
<reference evidence="8 9" key="2">
    <citation type="journal article" date="2008" name="Nature">
        <title>The Phaeodactylum genome reveals the evolutionary history of diatom genomes.</title>
        <authorList>
            <person name="Bowler C."/>
            <person name="Allen A.E."/>
            <person name="Badger J.H."/>
            <person name="Grimwood J."/>
            <person name="Jabbari K."/>
            <person name="Kuo A."/>
            <person name="Maheswari U."/>
            <person name="Martens C."/>
            <person name="Maumus F."/>
            <person name="Otillar R.P."/>
            <person name="Rayko E."/>
            <person name="Salamov A."/>
            <person name="Vandepoele K."/>
            <person name="Beszteri B."/>
            <person name="Gruber A."/>
            <person name="Heijde M."/>
            <person name="Katinka M."/>
            <person name="Mock T."/>
            <person name="Valentin K."/>
            <person name="Verret F."/>
            <person name="Berges J.A."/>
            <person name="Brownlee C."/>
            <person name="Cadoret J.P."/>
            <person name="Chiovitti A."/>
            <person name="Choi C.J."/>
            <person name="Coesel S."/>
            <person name="De Martino A."/>
            <person name="Detter J.C."/>
            <person name="Durkin C."/>
            <person name="Falciatore A."/>
            <person name="Fournet J."/>
            <person name="Haruta M."/>
            <person name="Huysman M.J."/>
            <person name="Jenkins B.D."/>
            <person name="Jiroutova K."/>
            <person name="Jorgensen R.E."/>
            <person name="Joubert Y."/>
            <person name="Kaplan A."/>
            <person name="Kroger N."/>
            <person name="Kroth P.G."/>
            <person name="La Roche J."/>
            <person name="Lindquist E."/>
            <person name="Lommer M."/>
            <person name="Martin-Jezequel V."/>
            <person name="Lopez P.J."/>
            <person name="Lucas S."/>
            <person name="Mangogna M."/>
            <person name="McGinnis K."/>
            <person name="Medlin L.K."/>
            <person name="Montsant A."/>
            <person name="Oudot-Le Secq M.P."/>
            <person name="Napoli C."/>
            <person name="Obornik M."/>
            <person name="Parker M.S."/>
            <person name="Petit J.L."/>
            <person name="Porcel B.M."/>
            <person name="Poulsen N."/>
            <person name="Robison M."/>
            <person name="Rychlewski L."/>
            <person name="Rynearson T.A."/>
            <person name="Schmutz J."/>
            <person name="Shapiro H."/>
            <person name="Siaut M."/>
            <person name="Stanley M."/>
            <person name="Sussman M.R."/>
            <person name="Taylor A.R."/>
            <person name="Vardi A."/>
            <person name="von Dassow P."/>
            <person name="Vyverman W."/>
            <person name="Willis A."/>
            <person name="Wyrwicz L.S."/>
            <person name="Rokhsar D.S."/>
            <person name="Weissenbach J."/>
            <person name="Armbrust E.V."/>
            <person name="Green B.R."/>
            <person name="Van de Peer Y."/>
            <person name="Grigoriev I.V."/>
        </authorList>
    </citation>
    <scope>NUCLEOTIDE SEQUENCE [LARGE SCALE GENOMIC DNA]</scope>
    <source>
        <strain evidence="8 9">CCMP1335</strain>
    </source>
</reference>
<proteinExistence type="predicted"/>
<gene>
    <name evidence="8" type="ORF">THAPSDRAFT_261261</name>
</gene>
<dbReference type="InterPro" id="IPR051718">
    <property type="entry name" value="ARF_GTPase-activating"/>
</dbReference>
<dbReference type="GeneID" id="7442252"/>
<reference evidence="8 9" key="1">
    <citation type="journal article" date="2004" name="Science">
        <title>The genome of the diatom Thalassiosira pseudonana: ecology, evolution, and metabolism.</title>
        <authorList>
            <person name="Armbrust E.V."/>
            <person name="Berges J.A."/>
            <person name="Bowler C."/>
            <person name="Green B.R."/>
            <person name="Martinez D."/>
            <person name="Putnam N.H."/>
            <person name="Zhou S."/>
            <person name="Allen A.E."/>
            <person name="Apt K.E."/>
            <person name="Bechner M."/>
            <person name="Brzezinski M.A."/>
            <person name="Chaal B.K."/>
            <person name="Chiovitti A."/>
            <person name="Davis A.K."/>
            <person name="Demarest M.S."/>
            <person name="Detter J.C."/>
            <person name="Glavina T."/>
            <person name="Goodstein D."/>
            <person name="Hadi M.Z."/>
            <person name="Hellsten U."/>
            <person name="Hildebrand M."/>
            <person name="Jenkins B.D."/>
            <person name="Jurka J."/>
            <person name="Kapitonov V.V."/>
            <person name="Kroger N."/>
            <person name="Lau W.W."/>
            <person name="Lane T.W."/>
            <person name="Larimer F.W."/>
            <person name="Lippmeier J.C."/>
            <person name="Lucas S."/>
            <person name="Medina M."/>
            <person name="Montsant A."/>
            <person name="Obornik M."/>
            <person name="Parker M.S."/>
            <person name="Palenik B."/>
            <person name="Pazour G.J."/>
            <person name="Richardson P.M."/>
            <person name="Rynearson T.A."/>
            <person name="Saito M.A."/>
            <person name="Schwartz D.C."/>
            <person name="Thamatrakoln K."/>
            <person name="Valentin K."/>
            <person name="Vardi A."/>
            <person name="Wilkerson F.P."/>
            <person name="Rokhsar D.S."/>
        </authorList>
    </citation>
    <scope>NUCLEOTIDE SEQUENCE [LARGE SCALE GENOMIC DNA]</scope>
    <source>
        <strain evidence="8 9">CCMP1335</strain>
    </source>
</reference>
<dbReference type="HOGENOM" id="CLU_023062_1_1_1"/>
<name>B8BTR3_THAPS</name>
<feature type="domain" description="Arf-GAP" evidence="7">
    <location>
        <begin position="7"/>
        <end position="144"/>
    </location>
</feature>
<dbReference type="GO" id="GO:0005096">
    <property type="term" value="F:GTPase activator activity"/>
    <property type="evidence" value="ECO:0007669"/>
    <property type="project" value="UniProtKB-KW"/>
</dbReference>